<dbReference type="SUPFAM" id="SSF46894">
    <property type="entry name" value="C-terminal effector domain of the bipartite response regulators"/>
    <property type="match status" value="1"/>
</dbReference>
<dbReference type="InterPro" id="IPR016032">
    <property type="entry name" value="Sig_transdc_resp-reg_C-effctor"/>
</dbReference>
<sequence>MKYYFVSDDCYFLNGLEDTLSGTIKERSIYVNVNHDVFILNPEPNDVIVLAIFNVTKRREIMRKPGLSLCRLIIMVKYGASLIPGSTYTPWFIPWKTTTEDFINILNELKNKKATRHQLPLEESEVFLYLGAGLSHKEVAQQLSLSNKYIYAIRRRISISLGLRACNSATSILLCRDVAEMRLYNKRRATFTPWGYENSLTLF</sequence>
<dbReference type="GO" id="GO:0006355">
    <property type="term" value="P:regulation of DNA-templated transcription"/>
    <property type="evidence" value="ECO:0007669"/>
    <property type="project" value="InterPro"/>
</dbReference>
<dbReference type="AlphaFoldDB" id="A0AAE7EKS7"/>
<evidence type="ECO:0000313" key="1">
    <source>
        <dbReference type="EMBL" id="QKJ60705.1"/>
    </source>
</evidence>
<reference evidence="2" key="1">
    <citation type="submission" date="2020-03" db="EMBL/GenBank/DDBJ databases">
        <title>Genome sequences of seven Enterobacteriaceae strains isolated from Canadian wastewater treatment facilities.</title>
        <authorList>
            <person name="Huang H."/>
            <person name="Chmara J.T."/>
            <person name="Duceppe M.-O."/>
        </authorList>
    </citation>
    <scope>NUCLEOTIDE SEQUENCE [LARGE SCALE GENOMIC DNA]</scope>
    <source>
        <strain evidence="2">Biosolid 3</strain>
    </source>
</reference>
<dbReference type="Gene3D" id="1.10.10.10">
    <property type="entry name" value="Winged helix-like DNA-binding domain superfamily/Winged helix DNA-binding domain"/>
    <property type="match status" value="1"/>
</dbReference>
<dbReference type="EMBL" id="CP054160">
    <property type="protein sequence ID" value="QKJ60705.1"/>
    <property type="molecule type" value="Genomic_DNA"/>
</dbReference>
<name>A0AAE7EKS7_SERFO</name>
<proteinExistence type="predicted"/>
<protein>
    <submittedName>
        <fullName evidence="1">Uncharacterized protein</fullName>
    </submittedName>
</protein>
<accession>A0AAE7EKS7</accession>
<organism evidence="1 2">
    <name type="scientific">Serratia fonticola</name>
    <dbReference type="NCBI Taxonomy" id="47917"/>
    <lineage>
        <taxon>Bacteria</taxon>
        <taxon>Pseudomonadati</taxon>
        <taxon>Pseudomonadota</taxon>
        <taxon>Gammaproteobacteria</taxon>
        <taxon>Enterobacterales</taxon>
        <taxon>Yersiniaceae</taxon>
        <taxon>Serratia</taxon>
    </lineage>
</organism>
<dbReference type="Proteomes" id="UP000503464">
    <property type="component" value="Chromosome"/>
</dbReference>
<dbReference type="GO" id="GO:0003677">
    <property type="term" value="F:DNA binding"/>
    <property type="evidence" value="ECO:0007669"/>
    <property type="project" value="InterPro"/>
</dbReference>
<dbReference type="RefSeq" id="WP_065684341.1">
    <property type="nucleotide sequence ID" value="NZ_CP023956.1"/>
</dbReference>
<gene>
    <name evidence="1" type="ORF">G9399_23540</name>
</gene>
<evidence type="ECO:0000313" key="2">
    <source>
        <dbReference type="Proteomes" id="UP000503464"/>
    </source>
</evidence>
<dbReference type="InterPro" id="IPR036388">
    <property type="entry name" value="WH-like_DNA-bd_sf"/>
</dbReference>